<reference evidence="3" key="2">
    <citation type="submission" date="2015-01" db="EMBL/GenBank/DDBJ databases">
        <title>Evolutionary Origins and Diversification of the Mycorrhizal Mutualists.</title>
        <authorList>
            <consortium name="DOE Joint Genome Institute"/>
            <consortium name="Mycorrhizal Genomics Consortium"/>
            <person name="Kohler A."/>
            <person name="Kuo A."/>
            <person name="Nagy L.G."/>
            <person name="Floudas D."/>
            <person name="Copeland A."/>
            <person name="Barry K.W."/>
            <person name="Cichocki N."/>
            <person name="Veneault-Fourrey C."/>
            <person name="LaButti K."/>
            <person name="Lindquist E.A."/>
            <person name="Lipzen A."/>
            <person name="Lundell T."/>
            <person name="Morin E."/>
            <person name="Murat C."/>
            <person name="Riley R."/>
            <person name="Ohm R."/>
            <person name="Sun H."/>
            <person name="Tunlid A."/>
            <person name="Henrissat B."/>
            <person name="Grigoriev I.V."/>
            <person name="Hibbett D.S."/>
            <person name="Martin F."/>
        </authorList>
    </citation>
    <scope>NUCLEOTIDE SEQUENCE [LARGE SCALE GENOMIC DNA]</scope>
    <source>
        <strain evidence="3">MUT 4182</strain>
    </source>
</reference>
<accession>A0A0C3L8A9</accession>
<name>A0A0C3L8A9_9AGAM</name>
<dbReference type="AlphaFoldDB" id="A0A0C3L8A9"/>
<sequence length="121" mass="14128">MKTLTTSQIYPSHTNLDRNTSPLRRRPPQQQWRVTFSPSTTNSLLKRFTNPIPIAQNALQYGDGKMKTRRWAETQTLAWEADRALVPFTIFHKVAHDASTKVILLDSMGFRLFYIRLSYSW</sequence>
<gene>
    <name evidence="2" type="ORF">M407DRAFT_167756</name>
</gene>
<keyword evidence="3" id="KW-1185">Reference proteome</keyword>
<protein>
    <submittedName>
        <fullName evidence="2">Uncharacterized protein</fullName>
    </submittedName>
</protein>
<organism evidence="2 3">
    <name type="scientific">Tulasnella calospora MUT 4182</name>
    <dbReference type="NCBI Taxonomy" id="1051891"/>
    <lineage>
        <taxon>Eukaryota</taxon>
        <taxon>Fungi</taxon>
        <taxon>Dikarya</taxon>
        <taxon>Basidiomycota</taxon>
        <taxon>Agaricomycotina</taxon>
        <taxon>Agaricomycetes</taxon>
        <taxon>Cantharellales</taxon>
        <taxon>Tulasnellaceae</taxon>
        <taxon>Tulasnella</taxon>
    </lineage>
</organism>
<evidence type="ECO:0000256" key="1">
    <source>
        <dbReference type="SAM" id="MobiDB-lite"/>
    </source>
</evidence>
<dbReference type="HOGENOM" id="CLU_2039790_0_0_1"/>
<feature type="region of interest" description="Disordered" evidence="1">
    <location>
        <begin position="1"/>
        <end position="31"/>
    </location>
</feature>
<proteinExistence type="predicted"/>
<dbReference type="Proteomes" id="UP000054248">
    <property type="component" value="Unassembled WGS sequence"/>
</dbReference>
<evidence type="ECO:0000313" key="3">
    <source>
        <dbReference type="Proteomes" id="UP000054248"/>
    </source>
</evidence>
<evidence type="ECO:0000313" key="2">
    <source>
        <dbReference type="EMBL" id="KIO17762.1"/>
    </source>
</evidence>
<dbReference type="EMBL" id="KN823345">
    <property type="protein sequence ID" value="KIO17762.1"/>
    <property type="molecule type" value="Genomic_DNA"/>
</dbReference>
<feature type="compositionally biased region" description="Polar residues" evidence="1">
    <location>
        <begin position="1"/>
        <end position="21"/>
    </location>
</feature>
<reference evidence="2 3" key="1">
    <citation type="submission" date="2014-04" db="EMBL/GenBank/DDBJ databases">
        <authorList>
            <consortium name="DOE Joint Genome Institute"/>
            <person name="Kuo A."/>
            <person name="Girlanda M."/>
            <person name="Perotto S."/>
            <person name="Kohler A."/>
            <person name="Nagy L.G."/>
            <person name="Floudas D."/>
            <person name="Copeland A."/>
            <person name="Barry K.W."/>
            <person name="Cichocki N."/>
            <person name="Veneault-Fourrey C."/>
            <person name="LaButti K."/>
            <person name="Lindquist E.A."/>
            <person name="Lipzen A."/>
            <person name="Lundell T."/>
            <person name="Morin E."/>
            <person name="Murat C."/>
            <person name="Sun H."/>
            <person name="Tunlid A."/>
            <person name="Henrissat B."/>
            <person name="Grigoriev I.V."/>
            <person name="Hibbett D.S."/>
            <person name="Martin F."/>
            <person name="Nordberg H.P."/>
            <person name="Cantor M.N."/>
            <person name="Hua S.X."/>
        </authorList>
    </citation>
    <scope>NUCLEOTIDE SEQUENCE [LARGE SCALE GENOMIC DNA]</scope>
    <source>
        <strain evidence="2 3">MUT 4182</strain>
    </source>
</reference>